<dbReference type="EMBL" id="BNJK01000001">
    <property type="protein sequence ID" value="GHO94252.1"/>
    <property type="molecule type" value="Genomic_DNA"/>
</dbReference>
<evidence type="ECO:0000259" key="3">
    <source>
        <dbReference type="SMART" id="SM00829"/>
    </source>
</evidence>
<gene>
    <name evidence="4" type="ORF">KSF_043000</name>
</gene>
<dbReference type="InterPro" id="IPR011032">
    <property type="entry name" value="GroES-like_sf"/>
</dbReference>
<proteinExistence type="predicted"/>
<dbReference type="SUPFAM" id="SSF50129">
    <property type="entry name" value="GroES-like"/>
    <property type="match status" value="1"/>
</dbReference>
<keyword evidence="1" id="KW-0521">NADP</keyword>
<evidence type="ECO:0000256" key="2">
    <source>
        <dbReference type="ARBA" id="ARBA00023002"/>
    </source>
</evidence>
<dbReference type="InterPro" id="IPR013149">
    <property type="entry name" value="ADH-like_C"/>
</dbReference>
<dbReference type="RefSeq" id="WP_220204999.1">
    <property type="nucleotide sequence ID" value="NZ_BNJK01000001.1"/>
</dbReference>
<evidence type="ECO:0000256" key="1">
    <source>
        <dbReference type="ARBA" id="ARBA00022857"/>
    </source>
</evidence>
<keyword evidence="2" id="KW-0560">Oxidoreductase</keyword>
<dbReference type="AlphaFoldDB" id="A0A8J3N1J9"/>
<reference evidence="4" key="1">
    <citation type="submission" date="2020-10" db="EMBL/GenBank/DDBJ databases">
        <title>Taxonomic study of unclassified bacteria belonging to the class Ktedonobacteria.</title>
        <authorList>
            <person name="Yabe S."/>
            <person name="Wang C.M."/>
            <person name="Zheng Y."/>
            <person name="Sakai Y."/>
            <person name="Cavaletti L."/>
            <person name="Monciardini P."/>
            <person name="Donadio S."/>
        </authorList>
    </citation>
    <scope>NUCLEOTIDE SEQUENCE</scope>
    <source>
        <strain evidence="4">ID150040</strain>
    </source>
</reference>
<dbReference type="GO" id="GO:0005829">
    <property type="term" value="C:cytosol"/>
    <property type="evidence" value="ECO:0007669"/>
    <property type="project" value="TreeGrafter"/>
</dbReference>
<protein>
    <submittedName>
        <fullName evidence="4">Putative zinc-binding alcohol dehydrogenase</fullName>
    </submittedName>
</protein>
<name>A0A8J3N1J9_9CHLR</name>
<dbReference type="SUPFAM" id="SSF51735">
    <property type="entry name" value="NAD(P)-binding Rossmann-fold domains"/>
    <property type="match status" value="1"/>
</dbReference>
<organism evidence="4 5">
    <name type="scientific">Reticulibacter mediterranei</name>
    <dbReference type="NCBI Taxonomy" id="2778369"/>
    <lineage>
        <taxon>Bacteria</taxon>
        <taxon>Bacillati</taxon>
        <taxon>Chloroflexota</taxon>
        <taxon>Ktedonobacteria</taxon>
        <taxon>Ktedonobacterales</taxon>
        <taxon>Reticulibacteraceae</taxon>
        <taxon>Reticulibacter</taxon>
    </lineage>
</organism>
<dbReference type="GO" id="GO:0003960">
    <property type="term" value="F:quinone reductase (NADPH) activity"/>
    <property type="evidence" value="ECO:0007669"/>
    <property type="project" value="TreeGrafter"/>
</dbReference>
<feature type="domain" description="Enoyl reductase (ER)" evidence="3">
    <location>
        <begin position="10"/>
        <end position="302"/>
    </location>
</feature>
<comment type="caution">
    <text evidence="4">The sequence shown here is derived from an EMBL/GenBank/DDBJ whole genome shotgun (WGS) entry which is preliminary data.</text>
</comment>
<dbReference type="Pfam" id="PF00107">
    <property type="entry name" value="ADH_zinc_N"/>
    <property type="match status" value="1"/>
</dbReference>
<dbReference type="GO" id="GO:0035925">
    <property type="term" value="F:mRNA 3'-UTR AU-rich region binding"/>
    <property type="evidence" value="ECO:0007669"/>
    <property type="project" value="TreeGrafter"/>
</dbReference>
<dbReference type="Proteomes" id="UP000597444">
    <property type="component" value="Unassembled WGS sequence"/>
</dbReference>
<dbReference type="Gene3D" id="3.40.50.720">
    <property type="entry name" value="NAD(P)-binding Rossmann-like Domain"/>
    <property type="match status" value="1"/>
</dbReference>
<keyword evidence="5" id="KW-1185">Reference proteome</keyword>
<dbReference type="InterPro" id="IPR036291">
    <property type="entry name" value="NAD(P)-bd_dom_sf"/>
</dbReference>
<accession>A0A8J3N1J9</accession>
<sequence>MKAAVLHHFGDIPRYEDFPDPTPGEEEIVVQVKAVALENFDRVLAKGTHYANGQFLPTLPAIMGTDGIALREDGQLIGFGGLRSPYGSMAEKAVVPKKHCVPIPEGVDAATAATVPASTMTALFALKYGAKLQPDETVLIHGATGFAGTLAVQVAKFLGAQRVIGTGRNAAQLTKLRELGADAVINLKQSDEALVEAFKQEAGASGYQVILDFVWGHPTELLLEALVPHELSFARRRMRLVQIGEMAGPTIALPAQALRTSGLELLGAGSGITPEAVASGTQQMWEWIKAGKLQADIEQVLLKDVESAWKSTGVSSKRTVIVP</sequence>
<dbReference type="Gene3D" id="3.90.180.10">
    <property type="entry name" value="Medium-chain alcohol dehydrogenases, catalytic domain"/>
    <property type="match status" value="1"/>
</dbReference>
<evidence type="ECO:0000313" key="5">
    <source>
        <dbReference type="Proteomes" id="UP000597444"/>
    </source>
</evidence>
<dbReference type="InterPro" id="IPR020843">
    <property type="entry name" value="ER"/>
</dbReference>
<dbReference type="PANTHER" id="PTHR48106:SF13">
    <property type="entry name" value="QUINONE OXIDOREDUCTASE-RELATED"/>
    <property type="match status" value="1"/>
</dbReference>
<dbReference type="GO" id="GO:0070402">
    <property type="term" value="F:NADPH binding"/>
    <property type="evidence" value="ECO:0007669"/>
    <property type="project" value="TreeGrafter"/>
</dbReference>
<evidence type="ECO:0000313" key="4">
    <source>
        <dbReference type="EMBL" id="GHO94252.1"/>
    </source>
</evidence>
<dbReference type="PANTHER" id="PTHR48106">
    <property type="entry name" value="QUINONE OXIDOREDUCTASE PIG3-RELATED"/>
    <property type="match status" value="1"/>
</dbReference>
<dbReference type="SMART" id="SM00829">
    <property type="entry name" value="PKS_ER"/>
    <property type="match status" value="1"/>
</dbReference>